<keyword evidence="2" id="KW-0732">Signal</keyword>
<dbReference type="Proteomes" id="UP000494106">
    <property type="component" value="Unassembled WGS sequence"/>
</dbReference>
<proteinExistence type="predicted"/>
<evidence type="ECO:0000256" key="1">
    <source>
        <dbReference type="ARBA" id="ARBA00022801"/>
    </source>
</evidence>
<protein>
    <recommendedName>
        <fullName evidence="3">Vanin C-terminal domain-containing protein</fullName>
    </recommendedName>
</protein>
<dbReference type="InterPro" id="IPR043957">
    <property type="entry name" value="Vanin_C"/>
</dbReference>
<dbReference type="GO" id="GO:0016787">
    <property type="term" value="F:hydrolase activity"/>
    <property type="evidence" value="ECO:0007669"/>
    <property type="project" value="UniProtKB-KW"/>
</dbReference>
<dbReference type="Gene3D" id="3.60.110.10">
    <property type="entry name" value="Carbon-nitrogen hydrolase"/>
    <property type="match status" value="1"/>
</dbReference>
<reference evidence="4 5" key="1">
    <citation type="submission" date="2020-04" db="EMBL/GenBank/DDBJ databases">
        <authorList>
            <person name="Wallbank WR R."/>
            <person name="Pardo Diaz C."/>
            <person name="Kozak K."/>
            <person name="Martin S."/>
            <person name="Jiggins C."/>
            <person name="Moest M."/>
            <person name="Warren A I."/>
            <person name="Byers J.R.P. K."/>
            <person name="Montejo-Kovacevich G."/>
            <person name="Yen C E."/>
        </authorList>
    </citation>
    <scope>NUCLEOTIDE SEQUENCE [LARGE SCALE GENOMIC DNA]</scope>
</reference>
<evidence type="ECO:0000313" key="4">
    <source>
        <dbReference type="EMBL" id="CAB3221617.1"/>
    </source>
</evidence>
<feature type="domain" description="Vanin C-terminal" evidence="3">
    <location>
        <begin position="238"/>
        <end position="401"/>
    </location>
</feature>
<dbReference type="SUPFAM" id="SSF56317">
    <property type="entry name" value="Carbon-nitrogen hydrolase"/>
    <property type="match status" value="1"/>
</dbReference>
<feature type="signal peptide" evidence="2">
    <location>
        <begin position="1"/>
        <end position="18"/>
    </location>
</feature>
<dbReference type="AlphaFoldDB" id="A0A8S0YQC0"/>
<dbReference type="InterPro" id="IPR040154">
    <property type="entry name" value="Biotinidase/VNN"/>
</dbReference>
<name>A0A8S0YQC0_ARCPL</name>
<dbReference type="InterPro" id="IPR036526">
    <property type="entry name" value="C-N_Hydrolase_sf"/>
</dbReference>
<evidence type="ECO:0000259" key="3">
    <source>
        <dbReference type="Pfam" id="PF19018"/>
    </source>
</evidence>
<accession>A0A8S0YQC0</accession>
<dbReference type="OrthoDB" id="10250282at2759"/>
<evidence type="ECO:0000313" key="5">
    <source>
        <dbReference type="Proteomes" id="UP000494106"/>
    </source>
</evidence>
<comment type="caution">
    <text evidence="4">The sequence shown here is derived from an EMBL/GenBank/DDBJ whole genome shotgun (WGS) entry which is preliminary data.</text>
</comment>
<dbReference type="EMBL" id="CADEBC010000065">
    <property type="protein sequence ID" value="CAB3221617.1"/>
    <property type="molecule type" value="Genomic_DNA"/>
</dbReference>
<keyword evidence="1" id="KW-0378">Hydrolase</keyword>
<dbReference type="Pfam" id="PF19018">
    <property type="entry name" value="Vanin_C"/>
    <property type="match status" value="1"/>
</dbReference>
<gene>
    <name evidence="4" type="ORF">APLA_LOCUS659</name>
</gene>
<dbReference type="PANTHER" id="PTHR10609:SF14">
    <property type="entry name" value="BIOTINIDASE"/>
    <property type="match status" value="1"/>
</dbReference>
<evidence type="ECO:0000256" key="2">
    <source>
        <dbReference type="SAM" id="SignalP"/>
    </source>
</evidence>
<dbReference type="PANTHER" id="PTHR10609">
    <property type="entry name" value="BIOTINIDASE-RELATED"/>
    <property type="match status" value="1"/>
</dbReference>
<sequence>MKLIGLVICLWCVNFLDATEMYRAGVLQLDKEMSTNEYVPFVYEAGKRNVDILVLPSLDKEENYDEAIKSLSKSAKAAGLYVVAHLYEKARCQNKVEMVESYLVFDREGSVISVYRKPVSNLANCISTSSDIITFTTDFGVTFGLAMKEDIVLRKVEFYKGLKNIVVTGAINEASFLSGPQFLSSWSYMNNVNLISNNGIFLGKSGFKIDSGSLVIEDLYSNVGSQKSLVPNIPSTHFKKEDLSQYVIKPLDLEASATGYKDTVCHRSFCCEFYVKTTVTGSNSEASYGIAAFDGIYPFTGQNSIGVQNCAVFACSGLYKRSCELGTNNSTNIIFEKISVTANFTKPNAQYPIIQVTSELPVEKFKFDTRFNGISTQVTLEIVDSQNVVKFGIFGRDYTKDLENFAVETNNSESTYDIYDYIFNEDVQEFFDYLWIRLRILLVVVSIYVLEMM</sequence>
<organism evidence="4 5">
    <name type="scientific">Arctia plantaginis</name>
    <name type="common">Wood tiger moth</name>
    <name type="synonym">Phalaena plantaginis</name>
    <dbReference type="NCBI Taxonomy" id="874455"/>
    <lineage>
        <taxon>Eukaryota</taxon>
        <taxon>Metazoa</taxon>
        <taxon>Ecdysozoa</taxon>
        <taxon>Arthropoda</taxon>
        <taxon>Hexapoda</taxon>
        <taxon>Insecta</taxon>
        <taxon>Pterygota</taxon>
        <taxon>Neoptera</taxon>
        <taxon>Endopterygota</taxon>
        <taxon>Lepidoptera</taxon>
        <taxon>Glossata</taxon>
        <taxon>Ditrysia</taxon>
        <taxon>Noctuoidea</taxon>
        <taxon>Erebidae</taxon>
        <taxon>Arctiinae</taxon>
        <taxon>Arctia</taxon>
    </lineage>
</organism>
<feature type="chain" id="PRO_5035834957" description="Vanin C-terminal domain-containing protein" evidence="2">
    <location>
        <begin position="19"/>
        <end position="453"/>
    </location>
</feature>
<keyword evidence="5" id="KW-1185">Reference proteome</keyword>